<evidence type="ECO:0008006" key="6">
    <source>
        <dbReference type="Google" id="ProtNLM"/>
    </source>
</evidence>
<dbReference type="InParanoid" id="A0A7R8YXL1"/>
<accession>A0A7R8YXL1</accession>
<evidence type="ECO:0000259" key="2">
    <source>
        <dbReference type="Pfam" id="PF19037"/>
    </source>
</evidence>
<dbReference type="Pfam" id="PF19036">
    <property type="entry name" value="Fuz_longin_1"/>
    <property type="match status" value="1"/>
</dbReference>
<gene>
    <name evidence="4" type="ORF">HERILL_LOCUS11205</name>
</gene>
<protein>
    <recommendedName>
        <fullName evidence="6">Hermansky-Pudlak syndrome 1</fullName>
    </recommendedName>
</protein>
<dbReference type="FunCoup" id="A0A7R8YXL1">
    <property type="interactions" value="12"/>
</dbReference>
<dbReference type="EMBL" id="LR899012">
    <property type="protein sequence ID" value="CAD7088595.1"/>
    <property type="molecule type" value="Genomic_DNA"/>
</dbReference>
<dbReference type="InterPro" id="IPR043970">
    <property type="entry name" value="FUZ/MON1/HPS1_longin_3"/>
</dbReference>
<evidence type="ECO:0000313" key="5">
    <source>
        <dbReference type="Proteomes" id="UP000594454"/>
    </source>
</evidence>
<feature type="domain" description="FUZ/MON1/HPS1 first Longin" evidence="1">
    <location>
        <begin position="4"/>
        <end position="148"/>
    </location>
</feature>
<reference evidence="4 5" key="1">
    <citation type="submission" date="2020-11" db="EMBL/GenBank/DDBJ databases">
        <authorList>
            <person name="Wallbank WR R."/>
            <person name="Pardo Diaz C."/>
            <person name="Kozak K."/>
            <person name="Martin S."/>
            <person name="Jiggins C."/>
            <person name="Moest M."/>
            <person name="Warren A I."/>
            <person name="Generalovic N T."/>
            <person name="Byers J.R.P. K."/>
            <person name="Montejo-Kovacevich G."/>
            <person name="Yen C E."/>
        </authorList>
    </citation>
    <scope>NUCLEOTIDE SEQUENCE [LARGE SCALE GENOMIC DNA]</scope>
</reference>
<dbReference type="OrthoDB" id="10255234at2759"/>
<dbReference type="InterPro" id="IPR043972">
    <property type="entry name" value="FUZ/MON1/HPS1_longin_1"/>
</dbReference>
<dbReference type="InterPro" id="IPR026053">
    <property type="entry name" value="HPS1"/>
</dbReference>
<dbReference type="GO" id="GO:0016192">
    <property type="term" value="P:vesicle-mediated transport"/>
    <property type="evidence" value="ECO:0007669"/>
    <property type="project" value="InterPro"/>
</dbReference>
<evidence type="ECO:0000259" key="3">
    <source>
        <dbReference type="Pfam" id="PF19038"/>
    </source>
</evidence>
<feature type="domain" description="FUZ/MON1/HPS1 third Longin" evidence="3">
    <location>
        <begin position="428"/>
        <end position="575"/>
    </location>
</feature>
<dbReference type="Pfam" id="PF19037">
    <property type="entry name" value="Fuz_longin_2"/>
    <property type="match status" value="1"/>
</dbReference>
<dbReference type="GO" id="GO:0031085">
    <property type="term" value="C:BLOC-3 complex"/>
    <property type="evidence" value="ECO:0007669"/>
    <property type="project" value="TreeGrafter"/>
</dbReference>
<dbReference type="GO" id="GO:0005085">
    <property type="term" value="F:guanyl-nucleotide exchange factor activity"/>
    <property type="evidence" value="ECO:0007669"/>
    <property type="project" value="TreeGrafter"/>
</dbReference>
<proteinExistence type="predicted"/>
<dbReference type="PANTHER" id="PTHR12761:SF1">
    <property type="entry name" value="BLOC-3 COMPLEX MEMBER HPS1"/>
    <property type="match status" value="1"/>
</dbReference>
<organism evidence="4 5">
    <name type="scientific">Hermetia illucens</name>
    <name type="common">Black soldier fly</name>
    <dbReference type="NCBI Taxonomy" id="343691"/>
    <lineage>
        <taxon>Eukaryota</taxon>
        <taxon>Metazoa</taxon>
        <taxon>Ecdysozoa</taxon>
        <taxon>Arthropoda</taxon>
        <taxon>Hexapoda</taxon>
        <taxon>Insecta</taxon>
        <taxon>Pterygota</taxon>
        <taxon>Neoptera</taxon>
        <taxon>Endopterygota</taxon>
        <taxon>Diptera</taxon>
        <taxon>Brachycera</taxon>
        <taxon>Stratiomyomorpha</taxon>
        <taxon>Stratiomyidae</taxon>
        <taxon>Hermetiinae</taxon>
        <taxon>Hermetia</taxon>
    </lineage>
</organism>
<evidence type="ECO:0000259" key="1">
    <source>
        <dbReference type="Pfam" id="PF19036"/>
    </source>
</evidence>
<dbReference type="AlphaFoldDB" id="A0A7R8YXL1"/>
<keyword evidence="5" id="KW-1185">Reference proteome</keyword>
<feature type="domain" description="FUZ/MON1/HPS1 second Longin" evidence="2">
    <location>
        <begin position="192"/>
        <end position="283"/>
    </location>
</feature>
<evidence type="ECO:0000313" key="4">
    <source>
        <dbReference type="EMBL" id="CAD7088595.1"/>
    </source>
</evidence>
<sequence>MDGIIIFDHLNDVVFKKLNAELLVKLRETALSQELISADDKTDEEVIDNNVIIQLFSPITNSQRIMFCQFDNTYTSFQCENDLNFVFDEFLGYLFLKIGSKSLDLLRRDIAVSITIAKHICGPDLYVLKQKESKSCLMTDLLETWQRLYETNQGVLLEAIEQLMVNPDVKSVAQKTLEAATERLKQDPHSQRSHALLFVENKFLGIYSSRQAQKVSSADILFLSILCQTFQSKMNSNGISIQSNLLFLRGQTTTTHSSCIPHIVHTSMLDKGAVLMLLIEYGSLQVASGLHDTFHALQKVLNVQAQADLDNFKSSFENLETHVKQSLEALRKAKYNNQDIENCTKRFILKWENLKRKYAEFFKSSDKDSIVKIESNMPGFADELQELFRLTCLECAVLDHGFERVSEISTLAEEKLLEFSEFLSEFPGLVHFIHIDRSIGRIIAPDLPTDTPLISREKVWSMVEFTRSYLTRGHMSLMWKDTTFNYSYFLWFEDQNGAPIKPKDLPNYNAPNSAVRPQFEPGILGGDYYQRLLETCFPKASLNKIKCFEVYCIHLGLVTATCALEHCRRLVATINDIFL</sequence>
<dbReference type="PANTHER" id="PTHR12761">
    <property type="entry name" value="HERMANSKY-PUDLAK SYNDROME PROTEIN 1"/>
    <property type="match status" value="1"/>
</dbReference>
<dbReference type="InterPro" id="IPR043971">
    <property type="entry name" value="FUZ/MON1/HPS1_longin_2"/>
</dbReference>
<name>A0A7R8YXL1_HERIL</name>
<dbReference type="Proteomes" id="UP000594454">
    <property type="component" value="Chromosome 4"/>
</dbReference>
<dbReference type="Pfam" id="PF19038">
    <property type="entry name" value="Fuz_longin_3"/>
    <property type="match status" value="1"/>
</dbReference>